<evidence type="ECO:0000313" key="2">
    <source>
        <dbReference type="Proteomes" id="UP001165064"/>
    </source>
</evidence>
<keyword evidence="2" id="KW-1185">Reference proteome</keyword>
<gene>
    <name evidence="1" type="ORF">Amon02_000098800</name>
</gene>
<evidence type="ECO:0000313" key="1">
    <source>
        <dbReference type="EMBL" id="GME72432.1"/>
    </source>
</evidence>
<name>A0ACB5STK0_AMBMO</name>
<sequence length="211" mass="24495">MKFEEDRYTATEYFELDIGNLFGKERVTRCIAKFLGYTRVAFLAFVSYKLLTEPVTVLEYSGVMVLASAMNLPLLMVNDNSPIYGSLAVLLFTLAFTDFLPLVDDNLQYIELAAPARLLFFFVLAIYTCMGSNIYICNSLVFIYCFFEIWTGILIYSTLREEKMKRLQEAEKAEEELQEQYQRGELNDEQTAKVEKELEKAEIDKLMQEFQ</sequence>
<dbReference type="Proteomes" id="UP001165064">
    <property type="component" value="Unassembled WGS sequence"/>
</dbReference>
<reference evidence="1" key="1">
    <citation type="submission" date="2023-04" db="EMBL/GenBank/DDBJ databases">
        <title>Ambrosiozyma monospora NBRC 10751.</title>
        <authorList>
            <person name="Ichikawa N."/>
            <person name="Sato H."/>
            <person name="Tonouchi N."/>
        </authorList>
    </citation>
    <scope>NUCLEOTIDE SEQUENCE</scope>
    <source>
        <strain evidence="1">NBRC 10751</strain>
    </source>
</reference>
<organism evidence="1 2">
    <name type="scientific">Ambrosiozyma monospora</name>
    <name type="common">Yeast</name>
    <name type="synonym">Endomycopsis monosporus</name>
    <dbReference type="NCBI Taxonomy" id="43982"/>
    <lineage>
        <taxon>Eukaryota</taxon>
        <taxon>Fungi</taxon>
        <taxon>Dikarya</taxon>
        <taxon>Ascomycota</taxon>
        <taxon>Saccharomycotina</taxon>
        <taxon>Pichiomycetes</taxon>
        <taxon>Pichiales</taxon>
        <taxon>Pichiaceae</taxon>
        <taxon>Ambrosiozyma</taxon>
    </lineage>
</organism>
<dbReference type="EMBL" id="BSXS01000421">
    <property type="protein sequence ID" value="GME72432.1"/>
    <property type="molecule type" value="Genomic_DNA"/>
</dbReference>
<proteinExistence type="predicted"/>
<protein>
    <submittedName>
        <fullName evidence="1">Unnamed protein product</fullName>
    </submittedName>
</protein>
<accession>A0ACB5STK0</accession>
<comment type="caution">
    <text evidence="1">The sequence shown here is derived from an EMBL/GenBank/DDBJ whole genome shotgun (WGS) entry which is preliminary data.</text>
</comment>